<dbReference type="Proteomes" id="UP000831532">
    <property type="component" value="Chromosome"/>
</dbReference>
<accession>A0ABY4AAZ1</accession>
<proteinExistence type="predicted"/>
<reference evidence="1 2" key="1">
    <citation type="submission" date="2020-10" db="EMBL/GenBank/DDBJ databases">
        <title>Genome analysis of Massilia species.</title>
        <authorList>
            <person name="Jung D.-H."/>
        </authorList>
    </citation>
    <scope>NUCLEOTIDE SEQUENCE [LARGE SCALE GENOMIC DNA]</scope>
    <source>
        <strain evidence="2">sipir</strain>
    </source>
</reference>
<dbReference type="RefSeq" id="WP_243492659.1">
    <property type="nucleotide sequence ID" value="NZ_CP063361.1"/>
</dbReference>
<gene>
    <name evidence="1" type="ORF">INH39_07545</name>
</gene>
<name>A0ABY4AAZ1_9BURK</name>
<protein>
    <submittedName>
        <fullName evidence="1">Uncharacterized protein</fullName>
    </submittedName>
</protein>
<evidence type="ECO:0000313" key="2">
    <source>
        <dbReference type="Proteomes" id="UP000831532"/>
    </source>
</evidence>
<organism evidence="1 2">
    <name type="scientific">Massilia violaceinigra</name>
    <dbReference type="NCBI Taxonomy" id="2045208"/>
    <lineage>
        <taxon>Bacteria</taxon>
        <taxon>Pseudomonadati</taxon>
        <taxon>Pseudomonadota</taxon>
        <taxon>Betaproteobacteria</taxon>
        <taxon>Burkholderiales</taxon>
        <taxon>Oxalobacteraceae</taxon>
        <taxon>Telluria group</taxon>
        <taxon>Massilia</taxon>
    </lineage>
</organism>
<keyword evidence="2" id="KW-1185">Reference proteome</keyword>
<sequence length="108" mass="12681">MKLIEFDHLASLRQDEIDELITSKLEFVIVADGEKKSSLLSFLENEERYFNGKRRLLERIAYLWGARHAFSIIPFVTIWNKALMNGLEIKSKKEINSKIYLSFDKRGD</sequence>
<dbReference type="EMBL" id="CP063361">
    <property type="protein sequence ID" value="UOD31537.1"/>
    <property type="molecule type" value="Genomic_DNA"/>
</dbReference>
<evidence type="ECO:0000313" key="1">
    <source>
        <dbReference type="EMBL" id="UOD31537.1"/>
    </source>
</evidence>